<dbReference type="EMBL" id="BAABHD010000029">
    <property type="protein sequence ID" value="GAA4458085.1"/>
    <property type="molecule type" value="Genomic_DNA"/>
</dbReference>
<organism evidence="1 2">
    <name type="scientific">Nibrella saemangeumensis</name>
    <dbReference type="NCBI Taxonomy" id="1084526"/>
    <lineage>
        <taxon>Bacteria</taxon>
        <taxon>Pseudomonadati</taxon>
        <taxon>Bacteroidota</taxon>
        <taxon>Cytophagia</taxon>
        <taxon>Cytophagales</taxon>
        <taxon>Spirosomataceae</taxon>
        <taxon>Nibrella</taxon>
    </lineage>
</organism>
<dbReference type="Proteomes" id="UP001501175">
    <property type="component" value="Unassembled WGS sequence"/>
</dbReference>
<sequence length="243" mass="27780">MVVGWGEKTFVVNIYHTTTMKTLITPKNSSAHLIHRFATLKVFIVLMALWPMMSYSQFSTPGTAEQPATTLSLETDPAPYLYKGYSVSLRFSHKAFPHWSVMGSLFQGGVPDALLTKTNKELGWRNLRFSPSYALFVDYSLRQSGRGLFFGPAVFLYNNYVTLSTTGQRVDFRTAYPNVRIGYTIFPFKRSNLYITPWFNIGKEIQMGSNAARPEPTYQLSPVKYIMAVHLGYRFKFQDSSRR</sequence>
<evidence type="ECO:0008006" key="3">
    <source>
        <dbReference type="Google" id="ProtNLM"/>
    </source>
</evidence>
<evidence type="ECO:0000313" key="2">
    <source>
        <dbReference type="Proteomes" id="UP001501175"/>
    </source>
</evidence>
<comment type="caution">
    <text evidence="1">The sequence shown here is derived from an EMBL/GenBank/DDBJ whole genome shotgun (WGS) entry which is preliminary data.</text>
</comment>
<proteinExistence type="predicted"/>
<gene>
    <name evidence="1" type="ORF">GCM10023189_29820</name>
</gene>
<accession>A0ABP8MY57</accession>
<name>A0ABP8MY57_9BACT</name>
<keyword evidence="2" id="KW-1185">Reference proteome</keyword>
<reference evidence="2" key="1">
    <citation type="journal article" date="2019" name="Int. J. Syst. Evol. Microbiol.">
        <title>The Global Catalogue of Microorganisms (GCM) 10K type strain sequencing project: providing services to taxonomists for standard genome sequencing and annotation.</title>
        <authorList>
            <consortium name="The Broad Institute Genomics Platform"/>
            <consortium name="The Broad Institute Genome Sequencing Center for Infectious Disease"/>
            <person name="Wu L."/>
            <person name="Ma J."/>
        </authorList>
    </citation>
    <scope>NUCLEOTIDE SEQUENCE [LARGE SCALE GENOMIC DNA]</scope>
    <source>
        <strain evidence="2">JCM 17927</strain>
    </source>
</reference>
<evidence type="ECO:0000313" key="1">
    <source>
        <dbReference type="EMBL" id="GAA4458085.1"/>
    </source>
</evidence>
<protein>
    <recommendedName>
        <fullName evidence="3">Outer membrane protein beta-barrel domain-containing protein</fullName>
    </recommendedName>
</protein>